<gene>
    <name evidence="1" type="ORF">PPERSA_04290</name>
</gene>
<dbReference type="Proteomes" id="UP000054937">
    <property type="component" value="Unassembled WGS sequence"/>
</dbReference>
<proteinExistence type="predicted"/>
<protein>
    <submittedName>
        <fullName evidence="1">Uncharacterized protein</fullName>
    </submittedName>
</protein>
<dbReference type="InParanoid" id="A0A0V0QNF6"/>
<dbReference type="AlphaFoldDB" id="A0A0V0QNF6"/>
<comment type="caution">
    <text evidence="1">The sequence shown here is derived from an EMBL/GenBank/DDBJ whole genome shotgun (WGS) entry which is preliminary data.</text>
</comment>
<evidence type="ECO:0000313" key="1">
    <source>
        <dbReference type="EMBL" id="KRX03782.1"/>
    </source>
</evidence>
<dbReference type="EMBL" id="LDAU01000126">
    <property type="protein sequence ID" value="KRX03782.1"/>
    <property type="molecule type" value="Genomic_DNA"/>
</dbReference>
<accession>A0A0V0QNF6</accession>
<reference evidence="1 2" key="1">
    <citation type="journal article" date="2015" name="Sci. Rep.">
        <title>Genome of the facultative scuticociliatosis pathogen Pseudocohnilembus persalinus provides insight into its virulence through horizontal gene transfer.</title>
        <authorList>
            <person name="Xiong J."/>
            <person name="Wang G."/>
            <person name="Cheng J."/>
            <person name="Tian M."/>
            <person name="Pan X."/>
            <person name="Warren A."/>
            <person name="Jiang C."/>
            <person name="Yuan D."/>
            <person name="Miao W."/>
        </authorList>
    </citation>
    <scope>NUCLEOTIDE SEQUENCE [LARGE SCALE GENOMIC DNA]</scope>
    <source>
        <strain evidence="1">36N120E</strain>
    </source>
</reference>
<evidence type="ECO:0000313" key="2">
    <source>
        <dbReference type="Proteomes" id="UP000054937"/>
    </source>
</evidence>
<keyword evidence="2" id="KW-1185">Reference proteome</keyword>
<sequence length="191" mass="22907">MSTQYQLQNPDTAVFNLNTQEYINPLYQPQKYMHTIFDPKLKDRKSQSVSKIVTAGQPQLFKYSEAQLENFYAHKKNKQDNIIGKFQDDQYLKKQNENLDYTQKIQKQFKLPDYPDQGYIHKAYQDEQKEYQNQQKRQLGKLLVWTNNNSLLQTHVSKTMTLGRNTKDYINWTKAQGKDFSRKWRKNIHCK</sequence>
<name>A0A0V0QNF6_PSEPJ</name>
<organism evidence="1 2">
    <name type="scientific">Pseudocohnilembus persalinus</name>
    <name type="common">Ciliate</name>
    <dbReference type="NCBI Taxonomy" id="266149"/>
    <lineage>
        <taxon>Eukaryota</taxon>
        <taxon>Sar</taxon>
        <taxon>Alveolata</taxon>
        <taxon>Ciliophora</taxon>
        <taxon>Intramacronucleata</taxon>
        <taxon>Oligohymenophorea</taxon>
        <taxon>Scuticociliatia</taxon>
        <taxon>Philasterida</taxon>
        <taxon>Pseudocohnilembidae</taxon>
        <taxon>Pseudocohnilembus</taxon>
    </lineage>
</organism>